<proteinExistence type="predicted"/>
<accession>A0ACB7SGT3</accession>
<protein>
    <submittedName>
        <fullName evidence="1">Uncharacterized protein</fullName>
    </submittedName>
</protein>
<dbReference type="EMBL" id="CM023484">
    <property type="protein sequence ID" value="KAH6932943.1"/>
    <property type="molecule type" value="Genomic_DNA"/>
</dbReference>
<reference evidence="1" key="1">
    <citation type="submission" date="2020-05" db="EMBL/GenBank/DDBJ databases">
        <title>Large-scale comparative analyses of tick genomes elucidate their genetic diversity and vector capacities.</title>
        <authorList>
            <person name="Jia N."/>
            <person name="Wang J."/>
            <person name="Shi W."/>
            <person name="Du L."/>
            <person name="Sun Y."/>
            <person name="Zhan W."/>
            <person name="Jiang J."/>
            <person name="Wang Q."/>
            <person name="Zhang B."/>
            <person name="Ji P."/>
            <person name="Sakyi L.B."/>
            <person name="Cui X."/>
            <person name="Yuan T."/>
            <person name="Jiang B."/>
            <person name="Yang W."/>
            <person name="Lam T.T.-Y."/>
            <person name="Chang Q."/>
            <person name="Ding S."/>
            <person name="Wang X."/>
            <person name="Zhu J."/>
            <person name="Ruan X."/>
            <person name="Zhao L."/>
            <person name="Wei J."/>
            <person name="Que T."/>
            <person name="Du C."/>
            <person name="Cheng J."/>
            <person name="Dai P."/>
            <person name="Han X."/>
            <person name="Huang E."/>
            <person name="Gao Y."/>
            <person name="Liu J."/>
            <person name="Shao H."/>
            <person name="Ye R."/>
            <person name="Li L."/>
            <person name="Wei W."/>
            <person name="Wang X."/>
            <person name="Wang C."/>
            <person name="Yang T."/>
            <person name="Huo Q."/>
            <person name="Li W."/>
            <person name="Guo W."/>
            <person name="Chen H."/>
            <person name="Zhou L."/>
            <person name="Ni X."/>
            <person name="Tian J."/>
            <person name="Zhou Y."/>
            <person name="Sheng Y."/>
            <person name="Liu T."/>
            <person name="Pan Y."/>
            <person name="Xia L."/>
            <person name="Li J."/>
            <person name="Zhao F."/>
            <person name="Cao W."/>
        </authorList>
    </citation>
    <scope>NUCLEOTIDE SEQUENCE</scope>
    <source>
        <strain evidence="1">Hyas-2018</strain>
    </source>
</reference>
<dbReference type="Proteomes" id="UP000821845">
    <property type="component" value="Chromosome 4"/>
</dbReference>
<organism evidence="1 2">
    <name type="scientific">Hyalomma asiaticum</name>
    <name type="common">Tick</name>
    <dbReference type="NCBI Taxonomy" id="266040"/>
    <lineage>
        <taxon>Eukaryota</taxon>
        <taxon>Metazoa</taxon>
        <taxon>Ecdysozoa</taxon>
        <taxon>Arthropoda</taxon>
        <taxon>Chelicerata</taxon>
        <taxon>Arachnida</taxon>
        <taxon>Acari</taxon>
        <taxon>Parasitiformes</taxon>
        <taxon>Ixodida</taxon>
        <taxon>Ixodoidea</taxon>
        <taxon>Ixodidae</taxon>
        <taxon>Hyalomminae</taxon>
        <taxon>Hyalomma</taxon>
    </lineage>
</organism>
<evidence type="ECO:0000313" key="2">
    <source>
        <dbReference type="Proteomes" id="UP000821845"/>
    </source>
</evidence>
<keyword evidence="2" id="KW-1185">Reference proteome</keyword>
<gene>
    <name evidence="1" type="ORF">HPB50_010709</name>
</gene>
<evidence type="ECO:0000313" key="1">
    <source>
        <dbReference type="EMBL" id="KAH6932943.1"/>
    </source>
</evidence>
<sequence length="108" mass="11413">MEGERLTRTAADRGVEEHIPAKSGSARCAATRVMDARLSAGPPSGRDKGARLLRCLGVSQCGIDAPDGFRVACELRPAGRRARRRVCAGERTADARYGGNDASHYGSA</sequence>
<comment type="caution">
    <text evidence="1">The sequence shown here is derived from an EMBL/GenBank/DDBJ whole genome shotgun (WGS) entry which is preliminary data.</text>
</comment>
<name>A0ACB7SGT3_HYAAI</name>